<feature type="transmembrane region" description="Helical" evidence="5">
    <location>
        <begin position="199"/>
        <end position="220"/>
    </location>
</feature>
<accession>A0A1M5LLG3</accession>
<dbReference type="Pfam" id="PF07690">
    <property type="entry name" value="MFS_1"/>
    <property type="match status" value="1"/>
</dbReference>
<dbReference type="SUPFAM" id="SSF103473">
    <property type="entry name" value="MFS general substrate transporter"/>
    <property type="match status" value="1"/>
</dbReference>
<dbReference type="Proteomes" id="UP000199758">
    <property type="component" value="Unassembled WGS sequence"/>
</dbReference>
<dbReference type="GO" id="GO:0005886">
    <property type="term" value="C:plasma membrane"/>
    <property type="evidence" value="ECO:0007669"/>
    <property type="project" value="TreeGrafter"/>
</dbReference>
<dbReference type="InterPro" id="IPR047200">
    <property type="entry name" value="MFS_YcaD-like"/>
</dbReference>
<name>A0A1M5LLG3_9GAMM</name>
<dbReference type="Gene3D" id="1.20.1250.20">
    <property type="entry name" value="MFS general substrate transporter like domains"/>
    <property type="match status" value="2"/>
</dbReference>
<feature type="transmembrane region" description="Helical" evidence="5">
    <location>
        <begin position="265"/>
        <end position="283"/>
    </location>
</feature>
<dbReference type="EMBL" id="FQWZ01000002">
    <property type="protein sequence ID" value="SHG65855.1"/>
    <property type="molecule type" value="Genomic_DNA"/>
</dbReference>
<evidence type="ECO:0000313" key="7">
    <source>
        <dbReference type="Proteomes" id="UP000199758"/>
    </source>
</evidence>
<evidence type="ECO:0000256" key="5">
    <source>
        <dbReference type="SAM" id="Phobius"/>
    </source>
</evidence>
<evidence type="ECO:0000256" key="2">
    <source>
        <dbReference type="ARBA" id="ARBA00022989"/>
    </source>
</evidence>
<dbReference type="PANTHER" id="PTHR23521:SF3">
    <property type="entry name" value="MFS TRANSPORTER"/>
    <property type="match status" value="1"/>
</dbReference>
<evidence type="ECO:0000313" key="6">
    <source>
        <dbReference type="EMBL" id="SHG65855.1"/>
    </source>
</evidence>
<feature type="transmembrane region" description="Helical" evidence="5">
    <location>
        <begin position="235"/>
        <end position="253"/>
    </location>
</feature>
<sequence>MLPLLLSAASVFMAAALFVAGQMLLGTQLSLGLSAAGLGPMQIGLIMMCYSFGFMLGSIAGPRLIRRVGHIRVFSAFAALTCCAALAHSIVFDERLWALLRAVSGFCGALLLIVLESWINAHATPQARGRLMSLYMVNYYLAGAGGQLLVGLYPPGDTRLFSMAAALLVLASVPLSLTSRPAPALPASSRLKFGELFRASPVSVVGALTAGFAMAAFYQLSPVSVKDLGHDVQTVARYMACAVVASMALQYPLGRWSDRYDRRRVILGIALAVAAASLLAATIGQLSLAALFGASMLFTATASCLYPACLARLNDRTQGRNPVAANASLLLCYGVGQCLGPVASAAVMHLIGPAGLYVAVFVVLLAFAGYSLRRLQRADTAVDEQQRFVPMPSTPSPAIVNDRPAGDNER</sequence>
<feature type="transmembrane region" description="Helical" evidence="5">
    <location>
        <begin position="160"/>
        <end position="178"/>
    </location>
</feature>
<evidence type="ECO:0000256" key="4">
    <source>
        <dbReference type="SAM" id="MobiDB-lite"/>
    </source>
</evidence>
<feature type="transmembrane region" description="Helical" evidence="5">
    <location>
        <begin position="323"/>
        <end position="348"/>
    </location>
</feature>
<evidence type="ECO:0000256" key="3">
    <source>
        <dbReference type="ARBA" id="ARBA00023136"/>
    </source>
</evidence>
<dbReference type="AlphaFoldDB" id="A0A1M5LLG3"/>
<organism evidence="6 7">
    <name type="scientific">Hydrocarboniphaga daqingensis</name>
    <dbReference type="NCBI Taxonomy" id="490188"/>
    <lineage>
        <taxon>Bacteria</taxon>
        <taxon>Pseudomonadati</taxon>
        <taxon>Pseudomonadota</taxon>
        <taxon>Gammaproteobacteria</taxon>
        <taxon>Nevskiales</taxon>
        <taxon>Nevskiaceae</taxon>
        <taxon>Hydrocarboniphaga</taxon>
    </lineage>
</organism>
<feature type="transmembrane region" description="Helical" evidence="5">
    <location>
        <begin position="73"/>
        <end position="92"/>
    </location>
</feature>
<feature type="transmembrane region" description="Helical" evidence="5">
    <location>
        <begin position="98"/>
        <end position="119"/>
    </location>
</feature>
<dbReference type="PANTHER" id="PTHR23521">
    <property type="entry name" value="TRANSPORTER MFS SUPERFAMILY"/>
    <property type="match status" value="1"/>
</dbReference>
<feature type="transmembrane region" description="Helical" evidence="5">
    <location>
        <begin position="131"/>
        <end position="154"/>
    </location>
</feature>
<protein>
    <submittedName>
        <fullName evidence="6">Predicted arabinose efflux permease, MFS family</fullName>
    </submittedName>
</protein>
<dbReference type="InterPro" id="IPR036259">
    <property type="entry name" value="MFS_trans_sf"/>
</dbReference>
<dbReference type="STRING" id="490188.SAMN04488068_0972"/>
<dbReference type="CDD" id="cd17477">
    <property type="entry name" value="MFS_YcaD_like"/>
    <property type="match status" value="1"/>
</dbReference>
<keyword evidence="7" id="KW-1185">Reference proteome</keyword>
<proteinExistence type="predicted"/>
<keyword evidence="1 5" id="KW-0812">Transmembrane</keyword>
<feature type="transmembrane region" description="Helical" evidence="5">
    <location>
        <begin position="42"/>
        <end position="61"/>
    </location>
</feature>
<dbReference type="OrthoDB" id="9810614at2"/>
<keyword evidence="3 5" id="KW-0472">Membrane</keyword>
<dbReference type="RefSeq" id="WP_072894737.1">
    <property type="nucleotide sequence ID" value="NZ_FQWZ01000002.1"/>
</dbReference>
<feature type="region of interest" description="Disordered" evidence="4">
    <location>
        <begin position="390"/>
        <end position="410"/>
    </location>
</feature>
<reference evidence="6 7" key="1">
    <citation type="submission" date="2016-11" db="EMBL/GenBank/DDBJ databases">
        <authorList>
            <person name="Jaros S."/>
            <person name="Januszkiewicz K."/>
            <person name="Wedrychowicz H."/>
        </authorList>
    </citation>
    <scope>NUCLEOTIDE SEQUENCE [LARGE SCALE GENOMIC DNA]</scope>
    <source>
        <strain evidence="6 7">CGMCC 1.7049</strain>
    </source>
</reference>
<evidence type="ECO:0000256" key="1">
    <source>
        <dbReference type="ARBA" id="ARBA00022692"/>
    </source>
</evidence>
<feature type="transmembrane region" description="Helical" evidence="5">
    <location>
        <begin position="354"/>
        <end position="372"/>
    </location>
</feature>
<dbReference type="GO" id="GO:0022857">
    <property type="term" value="F:transmembrane transporter activity"/>
    <property type="evidence" value="ECO:0007669"/>
    <property type="project" value="InterPro"/>
</dbReference>
<gene>
    <name evidence="6" type="ORF">SAMN04488068_0972</name>
</gene>
<keyword evidence="2 5" id="KW-1133">Transmembrane helix</keyword>
<dbReference type="InterPro" id="IPR011701">
    <property type="entry name" value="MFS"/>
</dbReference>
<feature type="transmembrane region" description="Helical" evidence="5">
    <location>
        <begin position="289"/>
        <end position="311"/>
    </location>
</feature>